<dbReference type="RefSeq" id="WP_407030415.1">
    <property type="nucleotide sequence ID" value="NZ_JAQGEF010000004.1"/>
</dbReference>
<dbReference type="NCBIfam" id="TIGR00738">
    <property type="entry name" value="rrf2_super"/>
    <property type="match status" value="1"/>
</dbReference>
<reference evidence="1 2" key="1">
    <citation type="submission" date="2022-12" db="EMBL/GenBank/DDBJ databases">
        <title>Chitinophagaceae gen. sp. nov., a new member of the family Chitinophagaceae, isolated from soil in a chemical factory.</title>
        <authorList>
            <person name="Ke Z."/>
        </authorList>
    </citation>
    <scope>NUCLEOTIDE SEQUENCE [LARGE SCALE GENOMIC DNA]</scope>
    <source>
        <strain evidence="1 2">LY-5</strain>
    </source>
</reference>
<dbReference type="PANTHER" id="PTHR33221:SF15">
    <property type="entry name" value="HTH-TYPE TRANSCRIPTIONAL REGULATOR YWGB-RELATED"/>
    <property type="match status" value="1"/>
</dbReference>
<dbReference type="EMBL" id="JAQGEF010000004">
    <property type="protein sequence ID" value="MDA3614088.1"/>
    <property type="molecule type" value="Genomic_DNA"/>
</dbReference>
<dbReference type="InterPro" id="IPR000944">
    <property type="entry name" value="Tscrpt_reg_Rrf2"/>
</dbReference>
<comment type="caution">
    <text evidence="1">The sequence shown here is derived from an EMBL/GenBank/DDBJ whole genome shotgun (WGS) entry which is preliminary data.</text>
</comment>
<evidence type="ECO:0000313" key="1">
    <source>
        <dbReference type="EMBL" id="MDA3614088.1"/>
    </source>
</evidence>
<dbReference type="PANTHER" id="PTHR33221">
    <property type="entry name" value="WINGED HELIX-TURN-HELIX TRANSCRIPTIONAL REGULATOR, RRF2 FAMILY"/>
    <property type="match status" value="1"/>
</dbReference>
<protein>
    <submittedName>
        <fullName evidence="1">Rrf2 family transcriptional regulator</fullName>
    </submittedName>
</protein>
<organism evidence="1 2">
    <name type="scientific">Polluticaenibacter yanchengensis</name>
    <dbReference type="NCBI Taxonomy" id="3014562"/>
    <lineage>
        <taxon>Bacteria</taxon>
        <taxon>Pseudomonadati</taxon>
        <taxon>Bacteroidota</taxon>
        <taxon>Chitinophagia</taxon>
        <taxon>Chitinophagales</taxon>
        <taxon>Chitinophagaceae</taxon>
        <taxon>Polluticaenibacter</taxon>
    </lineage>
</organism>
<dbReference type="PROSITE" id="PS51197">
    <property type="entry name" value="HTH_RRF2_2"/>
    <property type="match status" value="1"/>
</dbReference>
<evidence type="ECO:0000313" key="2">
    <source>
        <dbReference type="Proteomes" id="UP001210231"/>
    </source>
</evidence>
<dbReference type="Gene3D" id="1.10.10.10">
    <property type="entry name" value="Winged helix-like DNA-binding domain superfamily/Winged helix DNA-binding domain"/>
    <property type="match status" value="1"/>
</dbReference>
<proteinExistence type="predicted"/>
<dbReference type="Pfam" id="PF02082">
    <property type="entry name" value="Rrf2"/>
    <property type="match status" value="1"/>
</dbReference>
<keyword evidence="2" id="KW-1185">Reference proteome</keyword>
<dbReference type="InterPro" id="IPR036390">
    <property type="entry name" value="WH_DNA-bd_sf"/>
</dbReference>
<dbReference type="InterPro" id="IPR036388">
    <property type="entry name" value="WH-like_DNA-bd_sf"/>
</dbReference>
<gene>
    <name evidence="1" type="ORF">O3P16_04670</name>
</gene>
<name>A0ABT4UGX7_9BACT</name>
<accession>A0ABT4UGX7</accession>
<sequence length="160" mass="17867">MKITAHEEYGLRILLRIANCKDSEGLSIAQLSETEGLSFAYVAKMTRLLRLGDFIKSTPGNRGGYLLARSADSIAMKEVIKNLGGDLFDNEFCNSHNGGDVPRLCTNSADCSARTLWTMLQLVMDEFLERITLKDLIRPEHESAVILKKILENYKVEVNG</sequence>
<dbReference type="Proteomes" id="UP001210231">
    <property type="component" value="Unassembled WGS sequence"/>
</dbReference>
<dbReference type="SUPFAM" id="SSF46785">
    <property type="entry name" value="Winged helix' DNA-binding domain"/>
    <property type="match status" value="1"/>
</dbReference>